<accession>A0A9P4S9Q2</accession>
<dbReference type="CDD" id="cd11060">
    <property type="entry name" value="CYP57A1-like"/>
    <property type="match status" value="1"/>
</dbReference>
<dbReference type="GO" id="GO:0020037">
    <property type="term" value="F:heme binding"/>
    <property type="evidence" value="ECO:0007669"/>
    <property type="project" value="InterPro"/>
</dbReference>
<dbReference type="GO" id="GO:0005506">
    <property type="term" value="F:iron ion binding"/>
    <property type="evidence" value="ECO:0007669"/>
    <property type="project" value="InterPro"/>
</dbReference>
<dbReference type="GO" id="GO:0016705">
    <property type="term" value="F:oxidoreductase activity, acting on paired donors, with incorporation or reduction of molecular oxygen"/>
    <property type="evidence" value="ECO:0007669"/>
    <property type="project" value="InterPro"/>
</dbReference>
<comment type="cofactor">
    <cofactor evidence="1">
        <name>heme</name>
        <dbReference type="ChEBI" id="CHEBI:30413"/>
    </cofactor>
</comment>
<dbReference type="GO" id="GO:0004497">
    <property type="term" value="F:monooxygenase activity"/>
    <property type="evidence" value="ECO:0007669"/>
    <property type="project" value="InterPro"/>
</dbReference>
<name>A0A9P4S9Q2_9PEZI</name>
<dbReference type="Pfam" id="PF00067">
    <property type="entry name" value="p450"/>
    <property type="match status" value="1"/>
</dbReference>
<keyword evidence="1" id="KW-0349">Heme</keyword>
<dbReference type="InterPro" id="IPR036396">
    <property type="entry name" value="Cyt_P450_sf"/>
</dbReference>
<dbReference type="PRINTS" id="PR00385">
    <property type="entry name" value="P450"/>
</dbReference>
<gene>
    <name evidence="2" type="ORF">M501DRAFT_995608</name>
</gene>
<keyword evidence="1" id="KW-0479">Metal-binding</keyword>
<keyword evidence="3" id="KW-1185">Reference proteome</keyword>
<dbReference type="AlphaFoldDB" id="A0A9P4S9Q2"/>
<protein>
    <submittedName>
        <fullName evidence="2">Cytochrome P450</fullName>
    </submittedName>
</protein>
<evidence type="ECO:0000313" key="3">
    <source>
        <dbReference type="Proteomes" id="UP000799429"/>
    </source>
</evidence>
<dbReference type="PRINTS" id="PR00463">
    <property type="entry name" value="EP450I"/>
</dbReference>
<dbReference type="Proteomes" id="UP000799429">
    <property type="component" value="Unassembled WGS sequence"/>
</dbReference>
<dbReference type="EMBL" id="MU006099">
    <property type="protein sequence ID" value="KAF2837633.1"/>
    <property type="molecule type" value="Genomic_DNA"/>
</dbReference>
<dbReference type="Gene3D" id="1.10.630.10">
    <property type="entry name" value="Cytochrome P450"/>
    <property type="match status" value="1"/>
</dbReference>
<dbReference type="OrthoDB" id="3934656at2759"/>
<evidence type="ECO:0000313" key="2">
    <source>
        <dbReference type="EMBL" id="KAF2837633.1"/>
    </source>
</evidence>
<dbReference type="PANTHER" id="PTHR24305">
    <property type="entry name" value="CYTOCHROME P450"/>
    <property type="match status" value="1"/>
</dbReference>
<reference evidence="2" key="1">
    <citation type="journal article" date="2020" name="Stud. Mycol.">
        <title>101 Dothideomycetes genomes: a test case for predicting lifestyles and emergence of pathogens.</title>
        <authorList>
            <person name="Haridas S."/>
            <person name="Albert R."/>
            <person name="Binder M."/>
            <person name="Bloem J."/>
            <person name="Labutti K."/>
            <person name="Salamov A."/>
            <person name="Andreopoulos B."/>
            <person name="Baker S."/>
            <person name="Barry K."/>
            <person name="Bills G."/>
            <person name="Bluhm B."/>
            <person name="Cannon C."/>
            <person name="Castanera R."/>
            <person name="Culley D."/>
            <person name="Daum C."/>
            <person name="Ezra D."/>
            <person name="Gonzalez J."/>
            <person name="Henrissat B."/>
            <person name="Kuo A."/>
            <person name="Liang C."/>
            <person name="Lipzen A."/>
            <person name="Lutzoni F."/>
            <person name="Magnuson J."/>
            <person name="Mondo S."/>
            <person name="Nolan M."/>
            <person name="Ohm R."/>
            <person name="Pangilinan J."/>
            <person name="Park H.-J."/>
            <person name="Ramirez L."/>
            <person name="Alfaro M."/>
            <person name="Sun H."/>
            <person name="Tritt A."/>
            <person name="Yoshinaga Y."/>
            <person name="Zwiers L.-H."/>
            <person name="Turgeon B."/>
            <person name="Goodwin S."/>
            <person name="Spatafora J."/>
            <person name="Crous P."/>
            <person name="Grigoriev I."/>
        </authorList>
    </citation>
    <scope>NUCLEOTIDE SEQUENCE</scope>
    <source>
        <strain evidence="2">CBS 101060</strain>
    </source>
</reference>
<dbReference type="SUPFAM" id="SSF48264">
    <property type="entry name" value="Cytochrome P450"/>
    <property type="match status" value="1"/>
</dbReference>
<dbReference type="InterPro" id="IPR050121">
    <property type="entry name" value="Cytochrome_P450_monoxygenase"/>
</dbReference>
<dbReference type="PANTHER" id="PTHR24305:SF168">
    <property type="entry name" value="P450, PUTATIVE (EUROFUNG)-RELATED"/>
    <property type="match status" value="1"/>
</dbReference>
<proteinExistence type="predicted"/>
<sequence length="496" mass="56093">MYISLPLLISLLAFALLLYNRITTYLRLSHIPGPPLAPWTRLYHIHLNIGGRLHAACHDISRKYGSIARIGPRHVLTCDPDVLRRMNAPRSPYRRSHWYRALRFKPRVDNMFSTKDETRHMELRKTMAFGYSGKENAKLEEGIEAGIADFVELIETKYVSGRGECKVMDLAEKAQFWSMDTMGRLAFGEGLGHCRGDADVYGFMKAVEQSVPVMMFFSSLPELHGLLEKTRVVDMLAPTKKDEAGMGRIIRIVEERVAERFGHEKKDVRDMLGSFVSHGLKQEEAESEAIILALAGSDTTATTLRATMLHLINNPPTMTKLYSEIDKAIREGTISSPAKESETRQLPYLNAVIKEGLRIWPPAIGLIEKVVPPGGDTIKGLFLPEGTLVGYSGFAVQRDPTVFGEDAELFRPDRWLETSPEDLKKMEYSNDLVFGSGRFECLGKKVALVELQKVFVELFRRYDFAIVNPQKPWKSSNYGIFMQHDMGVRVSHRVDV</sequence>
<keyword evidence="1" id="KW-0408">Iron</keyword>
<dbReference type="InterPro" id="IPR002401">
    <property type="entry name" value="Cyt_P450_E_grp-I"/>
</dbReference>
<feature type="binding site" description="axial binding residue" evidence="1">
    <location>
        <position position="441"/>
    </location>
    <ligand>
        <name>heme</name>
        <dbReference type="ChEBI" id="CHEBI:30413"/>
    </ligand>
    <ligandPart>
        <name>Fe</name>
        <dbReference type="ChEBI" id="CHEBI:18248"/>
    </ligandPart>
</feature>
<dbReference type="InterPro" id="IPR001128">
    <property type="entry name" value="Cyt_P450"/>
</dbReference>
<organism evidence="2 3">
    <name type="scientific">Patellaria atrata CBS 101060</name>
    <dbReference type="NCBI Taxonomy" id="1346257"/>
    <lineage>
        <taxon>Eukaryota</taxon>
        <taxon>Fungi</taxon>
        <taxon>Dikarya</taxon>
        <taxon>Ascomycota</taxon>
        <taxon>Pezizomycotina</taxon>
        <taxon>Dothideomycetes</taxon>
        <taxon>Dothideomycetes incertae sedis</taxon>
        <taxon>Patellariales</taxon>
        <taxon>Patellariaceae</taxon>
        <taxon>Patellaria</taxon>
    </lineage>
</organism>
<comment type="caution">
    <text evidence="2">The sequence shown here is derived from an EMBL/GenBank/DDBJ whole genome shotgun (WGS) entry which is preliminary data.</text>
</comment>
<evidence type="ECO:0000256" key="1">
    <source>
        <dbReference type="PIRSR" id="PIRSR602401-1"/>
    </source>
</evidence>